<dbReference type="AlphaFoldDB" id="A0A1K0IED9"/>
<organism evidence="1">
    <name type="scientific">Cupriavidus necator</name>
    <name type="common">Alcaligenes eutrophus</name>
    <name type="synonym">Ralstonia eutropha</name>
    <dbReference type="NCBI Taxonomy" id="106590"/>
    <lineage>
        <taxon>Bacteria</taxon>
        <taxon>Pseudomonadati</taxon>
        <taxon>Pseudomonadota</taxon>
        <taxon>Betaproteobacteria</taxon>
        <taxon>Burkholderiales</taxon>
        <taxon>Burkholderiaceae</taxon>
        <taxon>Cupriavidus</taxon>
    </lineage>
</organism>
<evidence type="ECO:0000313" key="1">
    <source>
        <dbReference type="EMBL" id="SCU75548.1"/>
    </source>
</evidence>
<dbReference type="EMBL" id="FMSH01000154">
    <property type="protein sequence ID" value="SCU75548.1"/>
    <property type="molecule type" value="Genomic_DNA"/>
</dbReference>
<name>A0A1K0IED9_CUPNE</name>
<accession>A0A1K0IED9</accession>
<dbReference type="RefSeq" id="WP_340524114.1">
    <property type="nucleotide sequence ID" value="NZ_FMSH01000154.1"/>
</dbReference>
<sequence>MTRCKVGDLAYLSSDCVDEGVIVEVLRPIKVDGSDLAAWTVRARTPVQCEMSVSKVLKRANEFQIEDRYLRPISGIPVHDEQQDEVPHGLG</sequence>
<reference evidence="1" key="1">
    <citation type="submission" date="2016-09" db="EMBL/GenBank/DDBJ databases">
        <authorList>
            <person name="Capua I."/>
            <person name="De Benedictis P."/>
            <person name="Joannis T."/>
            <person name="Lombin L.H."/>
            <person name="Cattoli G."/>
        </authorList>
    </citation>
    <scope>NUCLEOTIDE SEQUENCE</scope>
    <source>
        <strain evidence="1">B9</strain>
    </source>
</reference>
<protein>
    <submittedName>
        <fullName evidence="1">Uncharacterized protein</fullName>
    </submittedName>
</protein>
<proteinExistence type="predicted"/>
<gene>
    <name evidence="1" type="ORF">CNECB9_2370122</name>
</gene>